<dbReference type="SUPFAM" id="SSF51182">
    <property type="entry name" value="RmlC-like cupins"/>
    <property type="match status" value="1"/>
</dbReference>
<dbReference type="GO" id="GO:0003700">
    <property type="term" value="F:DNA-binding transcription factor activity"/>
    <property type="evidence" value="ECO:0007669"/>
    <property type="project" value="InterPro"/>
</dbReference>
<accession>A0A4U0P4L5</accession>
<comment type="caution">
    <text evidence="5">The sequence shown here is derived from an EMBL/GenBank/DDBJ whole genome shotgun (WGS) entry which is preliminary data.</text>
</comment>
<dbReference type="EMBL" id="SUME01000002">
    <property type="protein sequence ID" value="TJZ62160.1"/>
    <property type="molecule type" value="Genomic_DNA"/>
</dbReference>
<dbReference type="Pfam" id="PF12833">
    <property type="entry name" value="HTH_18"/>
    <property type="match status" value="1"/>
</dbReference>
<keyword evidence="3" id="KW-0804">Transcription</keyword>
<dbReference type="InterPro" id="IPR014710">
    <property type="entry name" value="RmlC-like_jellyroll"/>
</dbReference>
<dbReference type="InterPro" id="IPR018060">
    <property type="entry name" value="HTH_AraC"/>
</dbReference>
<evidence type="ECO:0000313" key="5">
    <source>
        <dbReference type="EMBL" id="TJZ62160.1"/>
    </source>
</evidence>
<proteinExistence type="predicted"/>
<dbReference type="SUPFAM" id="SSF46689">
    <property type="entry name" value="Homeodomain-like"/>
    <property type="match status" value="1"/>
</dbReference>
<dbReference type="CDD" id="cd06976">
    <property type="entry name" value="cupin_MtlR-like_N"/>
    <property type="match status" value="1"/>
</dbReference>
<feature type="domain" description="HTH araC/xylS-type" evidence="4">
    <location>
        <begin position="188"/>
        <end position="286"/>
    </location>
</feature>
<evidence type="ECO:0000259" key="4">
    <source>
        <dbReference type="PROSITE" id="PS01124"/>
    </source>
</evidence>
<keyword evidence="1" id="KW-0805">Transcription regulation</keyword>
<dbReference type="Gene3D" id="2.60.120.10">
    <property type="entry name" value="Jelly Rolls"/>
    <property type="match status" value="1"/>
</dbReference>
<dbReference type="RefSeq" id="WP_136900504.1">
    <property type="nucleotide sequence ID" value="NZ_SUME01000002.1"/>
</dbReference>
<dbReference type="AlphaFoldDB" id="A0A4U0P4L5"/>
<evidence type="ECO:0000256" key="2">
    <source>
        <dbReference type="ARBA" id="ARBA00023125"/>
    </source>
</evidence>
<dbReference type="PROSITE" id="PS01124">
    <property type="entry name" value="HTH_ARAC_FAMILY_2"/>
    <property type="match status" value="1"/>
</dbReference>
<dbReference type="GO" id="GO:0043565">
    <property type="term" value="F:sequence-specific DNA binding"/>
    <property type="evidence" value="ECO:0007669"/>
    <property type="project" value="InterPro"/>
</dbReference>
<dbReference type="Proteomes" id="UP000306808">
    <property type="component" value="Unassembled WGS sequence"/>
</dbReference>
<name>A0A4U0P4L5_9SPHI</name>
<sequence length="291" mass="33915">MKPLFRKVPVQYESSFSARHDIMPNFGNVWHYHEELELHYTIRGEGIRFIGDNISSFAPGEIILVGEKLSHAWRCNEEYYQNNPDYSIEAIVMQFLPDCFGKQLLGLPEMFLLPKLYEKAKSGILLKGQTKKRVAQLMHDCVEEEGMGRVITLMKILQTMAESDEYETIVKTQSAFLHSNEADSIRLNDVFNFTHANYKNDILLEEVAGVSNLSVTSFCRYFKMMTKKTYYDFLIEIRISHACRLLVENKLPTEVICFECGFNNVSNFYRHFKKVTGITPLDYKKKYLHRV</sequence>
<organism evidence="5 6">
    <name type="scientific">Sphingobacterium olei</name>
    <dbReference type="NCBI Taxonomy" id="2571155"/>
    <lineage>
        <taxon>Bacteria</taxon>
        <taxon>Pseudomonadati</taxon>
        <taxon>Bacteroidota</taxon>
        <taxon>Sphingobacteriia</taxon>
        <taxon>Sphingobacteriales</taxon>
        <taxon>Sphingobacteriaceae</taxon>
        <taxon>Sphingobacterium</taxon>
    </lineage>
</organism>
<keyword evidence="6" id="KW-1185">Reference proteome</keyword>
<evidence type="ECO:0000256" key="3">
    <source>
        <dbReference type="ARBA" id="ARBA00023163"/>
    </source>
</evidence>
<keyword evidence="2" id="KW-0238">DNA-binding</keyword>
<dbReference type="SMART" id="SM00342">
    <property type="entry name" value="HTH_ARAC"/>
    <property type="match status" value="1"/>
</dbReference>
<dbReference type="PANTHER" id="PTHR43280">
    <property type="entry name" value="ARAC-FAMILY TRANSCRIPTIONAL REGULATOR"/>
    <property type="match status" value="1"/>
</dbReference>
<dbReference type="PANTHER" id="PTHR43280:SF27">
    <property type="entry name" value="TRANSCRIPTIONAL REGULATOR MTLR"/>
    <property type="match status" value="1"/>
</dbReference>
<protein>
    <submittedName>
        <fullName evidence="5">Helix-turn-helix domain-containing protein</fullName>
    </submittedName>
</protein>
<gene>
    <name evidence="5" type="ORF">FAZ15_06525</name>
</gene>
<dbReference type="OrthoDB" id="9787988at2"/>
<dbReference type="InterPro" id="IPR009057">
    <property type="entry name" value="Homeodomain-like_sf"/>
</dbReference>
<evidence type="ECO:0000313" key="6">
    <source>
        <dbReference type="Proteomes" id="UP000306808"/>
    </source>
</evidence>
<evidence type="ECO:0000256" key="1">
    <source>
        <dbReference type="ARBA" id="ARBA00023015"/>
    </source>
</evidence>
<dbReference type="InterPro" id="IPR011051">
    <property type="entry name" value="RmlC_Cupin_sf"/>
</dbReference>
<dbReference type="Gene3D" id="1.10.10.60">
    <property type="entry name" value="Homeodomain-like"/>
    <property type="match status" value="2"/>
</dbReference>
<reference evidence="5 6" key="1">
    <citation type="submission" date="2019-04" db="EMBL/GenBank/DDBJ databases">
        <title>Sphingobacterium olei sp. nov., isolated from oil-contaminated soil.</title>
        <authorList>
            <person name="Liu B."/>
        </authorList>
    </citation>
    <scope>NUCLEOTIDE SEQUENCE [LARGE SCALE GENOMIC DNA]</scope>
    <source>
        <strain evidence="5 6">HAL-9</strain>
    </source>
</reference>